<accession>A0A0B6TET0</accession>
<dbReference type="RefSeq" id="WP_042621106.1">
    <property type="nucleotide sequence ID" value="NZ_CP007790.1"/>
</dbReference>
<feature type="compositionally biased region" description="Polar residues" evidence="1">
    <location>
        <begin position="355"/>
        <end position="364"/>
    </location>
</feature>
<evidence type="ECO:0000313" key="2">
    <source>
        <dbReference type="EMBL" id="AJK68482.1"/>
    </source>
</evidence>
<feature type="compositionally biased region" description="Basic and acidic residues" evidence="1">
    <location>
        <begin position="367"/>
        <end position="392"/>
    </location>
</feature>
<keyword evidence="3" id="KW-1185">Reference proteome</keyword>
<sequence length="392" mass="43437">MKLPWLKSALENNDGPFLTVYLDTTRTDPTAASEVESRWEQFRGQAAKAGAPENILAEVEESLLRQPSIGGRHGRAVLANADRILLDRVLPVPPQQELIDWGERPVVLPLLQLTPHAVSQLLIEVDRAGADLHLRAPEEPDLTKNVHGRGEDTSIDGGHDELHKSRATGADSGRGWRTDNFEARVEDSWERNAEAVAEQVNKLVRERKPHVVFLTGDVRAEALLKAELHKDVLDRLKELSGGTRGLSLERASFREELAQAVRDHVDATQQEYAEKFRETQGRDTGSVAGSFHVAEVLRRGQVDELLFNPGREPENIEELLHQAILTDAGVYALDDEAFSLPDGVAALLRWDDETTPSNTLSSMSGDPARRDAVDPERDEVSPRAAEEQKLLS</sequence>
<dbReference type="EMBL" id="CP007790">
    <property type="protein sequence ID" value="AJK68482.1"/>
    <property type="molecule type" value="Genomic_DNA"/>
</dbReference>
<feature type="compositionally biased region" description="Basic and acidic residues" evidence="1">
    <location>
        <begin position="139"/>
        <end position="164"/>
    </location>
</feature>
<dbReference type="InterPro" id="IPR040701">
    <property type="entry name" value="Bact_RF_family2"/>
</dbReference>
<dbReference type="KEGG" id="cmq:B840_04315"/>
<dbReference type="STRING" id="1224162.B840_04315"/>
<proteinExistence type="predicted"/>
<protein>
    <submittedName>
        <fullName evidence="2">Uncharacterized protein</fullName>
    </submittedName>
</protein>
<reference evidence="2 3" key="1">
    <citation type="submission" date="2014-05" db="EMBL/GenBank/DDBJ databases">
        <title>Complete genome sequence of Corynebacterium marinum DSM 44953.</title>
        <authorList>
            <person name="Schaffert L."/>
            <person name="Albersmeier A."/>
            <person name="Kalinowski J."/>
            <person name="Ruckert C."/>
        </authorList>
    </citation>
    <scope>NUCLEOTIDE SEQUENCE [LARGE SCALE GENOMIC DNA]</scope>
    <source>
        <strain evidence="2 3">DSM 44953</strain>
    </source>
</reference>
<dbReference type="HOGENOM" id="CLU_054531_1_0_11"/>
<gene>
    <name evidence="2" type="ORF">B840_04315</name>
</gene>
<dbReference type="OrthoDB" id="5179393at2"/>
<evidence type="ECO:0000256" key="1">
    <source>
        <dbReference type="SAM" id="MobiDB-lite"/>
    </source>
</evidence>
<evidence type="ECO:0000313" key="3">
    <source>
        <dbReference type="Proteomes" id="UP000031928"/>
    </source>
</evidence>
<name>A0A0B6TET0_9CORY</name>
<feature type="region of interest" description="Disordered" evidence="1">
    <location>
        <begin position="354"/>
        <end position="392"/>
    </location>
</feature>
<organism evidence="2 3">
    <name type="scientific">Corynebacterium marinum DSM 44953</name>
    <dbReference type="NCBI Taxonomy" id="1224162"/>
    <lineage>
        <taxon>Bacteria</taxon>
        <taxon>Bacillati</taxon>
        <taxon>Actinomycetota</taxon>
        <taxon>Actinomycetes</taxon>
        <taxon>Mycobacteriales</taxon>
        <taxon>Corynebacteriaceae</taxon>
        <taxon>Corynebacterium</taxon>
    </lineage>
</organism>
<feature type="region of interest" description="Disordered" evidence="1">
    <location>
        <begin position="139"/>
        <end position="177"/>
    </location>
</feature>
<dbReference type="Proteomes" id="UP000031928">
    <property type="component" value="Chromosome"/>
</dbReference>
<dbReference type="Pfam" id="PF18844">
    <property type="entry name" value="baeRF_family2"/>
    <property type="match status" value="1"/>
</dbReference>
<dbReference type="AlphaFoldDB" id="A0A0B6TET0"/>